<sequence>MNNLSTKPSLFKALIVISLCLYLILAVNPPALASIHKYPETGDRVMFRSVQSLRDNQDKAWQVVLYKRVRSGRGDSLNLRLVGFPGTQLDHPVALKVVAGNLELALANDIWRKSDLPVNVGEYDFKLMVAQLKSDRPLGLNLPVQGKKDLQILVPTFAVREWRRLLDIS</sequence>
<protein>
    <submittedName>
        <fullName evidence="1">DUF3122 domain-containing protein</fullName>
    </submittedName>
</protein>
<accession>A0ABU8YUG4</accession>
<evidence type="ECO:0000313" key="1">
    <source>
        <dbReference type="EMBL" id="MEK0187998.1"/>
    </source>
</evidence>
<gene>
    <name evidence="1" type="ORF">WMG39_24620</name>
</gene>
<organism evidence="1 2">
    <name type="scientific">Microcoleus anatoxicus PTRS2</name>
    <dbReference type="NCBI Taxonomy" id="2705321"/>
    <lineage>
        <taxon>Bacteria</taxon>
        <taxon>Bacillati</taxon>
        <taxon>Cyanobacteriota</taxon>
        <taxon>Cyanophyceae</taxon>
        <taxon>Oscillatoriophycideae</taxon>
        <taxon>Oscillatoriales</taxon>
        <taxon>Microcoleaceae</taxon>
        <taxon>Microcoleus</taxon>
        <taxon>Microcoleus anatoxicus</taxon>
    </lineage>
</organism>
<proteinExistence type="predicted"/>
<dbReference type="Pfam" id="PF11320">
    <property type="entry name" value="DUF3122"/>
    <property type="match status" value="1"/>
</dbReference>
<comment type="caution">
    <text evidence="1">The sequence shown here is derived from an EMBL/GenBank/DDBJ whole genome shotgun (WGS) entry which is preliminary data.</text>
</comment>
<evidence type="ECO:0000313" key="2">
    <source>
        <dbReference type="Proteomes" id="UP001384579"/>
    </source>
</evidence>
<dbReference type="RefSeq" id="WP_340518787.1">
    <property type="nucleotide sequence ID" value="NZ_JBBLXS010000487.1"/>
</dbReference>
<dbReference type="Proteomes" id="UP001384579">
    <property type="component" value="Unassembled WGS sequence"/>
</dbReference>
<dbReference type="InterPro" id="IPR021469">
    <property type="entry name" value="DUF3122"/>
</dbReference>
<keyword evidence="2" id="KW-1185">Reference proteome</keyword>
<reference evidence="1 2" key="1">
    <citation type="journal article" date="2020" name="Harmful Algae">
        <title>Molecular and morphological characterization of a novel dihydroanatoxin-a producing Microcoleus species (cyanobacteria) from the Russian River, California, USA.</title>
        <authorList>
            <person name="Conklin K.Y."/>
            <person name="Stancheva R."/>
            <person name="Otten T.G."/>
            <person name="Fadness R."/>
            <person name="Boyer G.L."/>
            <person name="Read B."/>
            <person name="Zhang X."/>
            <person name="Sheath R.G."/>
        </authorList>
    </citation>
    <scope>NUCLEOTIDE SEQUENCE [LARGE SCALE GENOMIC DNA]</scope>
    <source>
        <strain evidence="1 2">PTRS2</strain>
    </source>
</reference>
<name>A0ABU8YUG4_9CYAN</name>
<dbReference type="EMBL" id="JBBLXS010000487">
    <property type="protein sequence ID" value="MEK0187998.1"/>
    <property type="molecule type" value="Genomic_DNA"/>
</dbReference>